<dbReference type="PROSITE" id="PS51103">
    <property type="entry name" value="PTS_EIIC_TYPE_1"/>
    <property type="match status" value="1"/>
</dbReference>
<dbReference type="GO" id="GO:0015771">
    <property type="term" value="P:trehalose transport"/>
    <property type="evidence" value="ECO:0007669"/>
    <property type="project" value="TreeGrafter"/>
</dbReference>
<dbReference type="GO" id="GO:0008982">
    <property type="term" value="F:protein-N(PI)-phosphohistidine-sugar phosphotransferase activity"/>
    <property type="evidence" value="ECO:0007669"/>
    <property type="project" value="InterPro"/>
</dbReference>
<feature type="transmembrane region" description="Helical" evidence="12">
    <location>
        <begin position="425"/>
        <end position="448"/>
    </location>
</feature>
<dbReference type="InterPro" id="IPR018113">
    <property type="entry name" value="PTrfase_EIIB_Cys"/>
</dbReference>
<dbReference type="Pfam" id="PF00367">
    <property type="entry name" value="PTS_EIIB"/>
    <property type="match status" value="1"/>
</dbReference>
<evidence type="ECO:0000259" key="13">
    <source>
        <dbReference type="PROSITE" id="PS51098"/>
    </source>
</evidence>
<name>A0A1M7Y0W0_9FIRM</name>
<feature type="transmembrane region" description="Helical" evidence="12">
    <location>
        <begin position="140"/>
        <end position="161"/>
    </location>
</feature>
<dbReference type="InterPro" id="IPR013013">
    <property type="entry name" value="PTS_EIIC_1"/>
</dbReference>
<keyword evidence="8" id="KW-0418">Kinase</keyword>
<dbReference type="PANTHER" id="PTHR30175:SF1">
    <property type="entry name" value="PTS SYSTEM ARBUTIN-, CELLOBIOSE-, AND SALICIN-SPECIFIC EIIBC COMPONENT-RELATED"/>
    <property type="match status" value="1"/>
</dbReference>
<evidence type="ECO:0000256" key="2">
    <source>
        <dbReference type="ARBA" id="ARBA00022448"/>
    </source>
</evidence>
<dbReference type="GO" id="GO:0090589">
    <property type="term" value="F:protein-phosphocysteine-trehalose phosphotransferase system transporter activity"/>
    <property type="evidence" value="ECO:0007669"/>
    <property type="project" value="TreeGrafter"/>
</dbReference>
<evidence type="ECO:0000256" key="9">
    <source>
        <dbReference type="ARBA" id="ARBA00022989"/>
    </source>
</evidence>
<evidence type="ECO:0000256" key="7">
    <source>
        <dbReference type="ARBA" id="ARBA00022692"/>
    </source>
</evidence>
<evidence type="ECO:0000256" key="5">
    <source>
        <dbReference type="ARBA" id="ARBA00022679"/>
    </source>
</evidence>
<dbReference type="InterPro" id="IPR001996">
    <property type="entry name" value="PTS_IIB_1"/>
</dbReference>
<evidence type="ECO:0000256" key="11">
    <source>
        <dbReference type="PROSITE-ProRule" id="PRU00421"/>
    </source>
</evidence>
<dbReference type="GO" id="GO:0016301">
    <property type="term" value="F:kinase activity"/>
    <property type="evidence" value="ECO:0007669"/>
    <property type="project" value="UniProtKB-KW"/>
</dbReference>
<dbReference type="STRING" id="1121345.SAMN02745217_00915"/>
<dbReference type="GO" id="GO:0009401">
    <property type="term" value="P:phosphoenolpyruvate-dependent sugar phosphotransferase system"/>
    <property type="evidence" value="ECO:0007669"/>
    <property type="project" value="UniProtKB-KW"/>
</dbReference>
<comment type="subcellular location">
    <subcellularLocation>
        <location evidence="1">Cell membrane</location>
        <topology evidence="1">Multi-pass membrane protein</topology>
    </subcellularLocation>
</comment>
<organism evidence="15 16">
    <name type="scientific">Anaerocolumna xylanovorans DSM 12503</name>
    <dbReference type="NCBI Taxonomy" id="1121345"/>
    <lineage>
        <taxon>Bacteria</taxon>
        <taxon>Bacillati</taxon>
        <taxon>Bacillota</taxon>
        <taxon>Clostridia</taxon>
        <taxon>Lachnospirales</taxon>
        <taxon>Lachnospiraceae</taxon>
        <taxon>Anaerocolumna</taxon>
    </lineage>
</organism>
<evidence type="ECO:0000259" key="14">
    <source>
        <dbReference type="PROSITE" id="PS51103"/>
    </source>
</evidence>
<sequence length="456" mass="47733">MDYSITAKEILEKVGGETNIVSASHCMTRLRLILKDESIVHDEEVKAIKGVAGVMKKAGQYQIVIGNDVANCFKVFIKLGNFDNQPGSAPAPKKGGNPVSVVLDAISGSMSPVIPAIIGAGMIKVLIIILGWFINSDNQTMQLLNVIGDSAFYFLPILVGYSAGRKFGANPVLVATVIAVLIHPNFTALVASGLPTVHFLGIPVTVASYSSTVIPAILTAWVMSYIERGVEKITPAFTKNFLKPMLIIIISAPVAFLLLGPLGTIIGNGLAAVLVAIQSHASIAAYVIMAAAMPFIVMTGMHWAFVPLVIAALGTPAGETLMLPAMLISNLAQGAACLAVAIKSKNGNLKQLAASSSVSALFAGVTEPGLYGVTMPLKKPLIALCISSGITGLFAGIMKVSASSFASPSLLSLPIFVSTQKANNFIMTIVTAVIAIVLTFVMTWIMGFKDTTSTEK</sequence>
<keyword evidence="16" id="KW-1185">Reference proteome</keyword>
<keyword evidence="5" id="KW-0808">Transferase</keyword>
<dbReference type="Proteomes" id="UP000184612">
    <property type="component" value="Unassembled WGS sequence"/>
</dbReference>
<keyword evidence="10 12" id="KW-0472">Membrane</keyword>
<dbReference type="Pfam" id="PF02378">
    <property type="entry name" value="PTS_EIIC"/>
    <property type="match status" value="1"/>
</dbReference>
<accession>A0A1M7Y0W0</accession>
<dbReference type="FunFam" id="3.30.1360.60:FF:000001">
    <property type="entry name" value="PTS system glucose-specific IIBC component PtsG"/>
    <property type="match status" value="1"/>
</dbReference>
<dbReference type="CDD" id="cd00212">
    <property type="entry name" value="PTS_IIB_glc"/>
    <property type="match status" value="1"/>
</dbReference>
<keyword evidence="2" id="KW-0813">Transport</keyword>
<dbReference type="EMBL" id="FRFD01000003">
    <property type="protein sequence ID" value="SHO45288.1"/>
    <property type="molecule type" value="Genomic_DNA"/>
</dbReference>
<dbReference type="RefSeq" id="WP_073587563.1">
    <property type="nucleotide sequence ID" value="NZ_FRFD01000003.1"/>
</dbReference>
<dbReference type="InterPro" id="IPR003352">
    <property type="entry name" value="PTS_EIIC"/>
</dbReference>
<evidence type="ECO:0000256" key="10">
    <source>
        <dbReference type="ARBA" id="ARBA00023136"/>
    </source>
</evidence>
<feature type="transmembrane region" description="Helical" evidence="12">
    <location>
        <begin position="265"/>
        <end position="288"/>
    </location>
</feature>
<dbReference type="OrthoDB" id="92465at2"/>
<dbReference type="Gene3D" id="3.30.1360.60">
    <property type="entry name" value="Glucose permease domain IIB"/>
    <property type="match status" value="1"/>
</dbReference>
<feature type="transmembrane region" description="Helical" evidence="12">
    <location>
        <begin position="381"/>
        <end position="405"/>
    </location>
</feature>
<evidence type="ECO:0000313" key="16">
    <source>
        <dbReference type="Proteomes" id="UP000184612"/>
    </source>
</evidence>
<dbReference type="InterPro" id="IPR036878">
    <property type="entry name" value="Glu_permease_IIB"/>
</dbReference>
<dbReference type="PANTHER" id="PTHR30175">
    <property type="entry name" value="PHOSPHOTRANSFERASE SYSTEM TRANSPORT PROTEIN"/>
    <property type="match status" value="1"/>
</dbReference>
<dbReference type="PROSITE" id="PS01035">
    <property type="entry name" value="PTS_EIIB_TYPE_1_CYS"/>
    <property type="match status" value="1"/>
</dbReference>
<feature type="transmembrane region" description="Helical" evidence="12">
    <location>
        <begin position="113"/>
        <end position="134"/>
    </location>
</feature>
<evidence type="ECO:0000256" key="4">
    <source>
        <dbReference type="ARBA" id="ARBA00022597"/>
    </source>
</evidence>
<evidence type="ECO:0000256" key="8">
    <source>
        <dbReference type="ARBA" id="ARBA00022777"/>
    </source>
</evidence>
<dbReference type="GO" id="GO:0005886">
    <property type="term" value="C:plasma membrane"/>
    <property type="evidence" value="ECO:0007669"/>
    <property type="project" value="UniProtKB-SubCell"/>
</dbReference>
<evidence type="ECO:0000256" key="1">
    <source>
        <dbReference type="ARBA" id="ARBA00004651"/>
    </source>
</evidence>
<evidence type="ECO:0000256" key="3">
    <source>
        <dbReference type="ARBA" id="ARBA00022475"/>
    </source>
</evidence>
<feature type="transmembrane region" description="Helical" evidence="12">
    <location>
        <begin position="173"/>
        <end position="194"/>
    </location>
</feature>
<dbReference type="AlphaFoldDB" id="A0A1M7Y0W0"/>
<feature type="transmembrane region" description="Helical" evidence="12">
    <location>
        <begin position="200"/>
        <end position="221"/>
    </location>
</feature>
<evidence type="ECO:0000313" key="15">
    <source>
        <dbReference type="EMBL" id="SHO45288.1"/>
    </source>
</evidence>
<keyword evidence="3" id="KW-1003">Cell membrane</keyword>
<evidence type="ECO:0000256" key="12">
    <source>
        <dbReference type="SAM" id="Phobius"/>
    </source>
</evidence>
<gene>
    <name evidence="15" type="ORF">SAMN02745217_00915</name>
</gene>
<proteinExistence type="predicted"/>
<dbReference type="InterPro" id="IPR050558">
    <property type="entry name" value="PTS_Sugar-Specific_Components"/>
</dbReference>
<feature type="domain" description="PTS EIIC type-1" evidence="14">
    <location>
        <begin position="104"/>
        <end position="456"/>
    </location>
</feature>
<feature type="active site" description="Phosphocysteine intermediate; for EIIB activity" evidence="11">
    <location>
        <position position="26"/>
    </location>
</feature>
<keyword evidence="7 12" id="KW-0812">Transmembrane</keyword>
<keyword evidence="9 12" id="KW-1133">Transmembrane helix</keyword>
<keyword evidence="6" id="KW-0598">Phosphotransferase system</keyword>
<feature type="transmembrane region" description="Helical" evidence="12">
    <location>
        <begin position="321"/>
        <end position="342"/>
    </location>
</feature>
<reference evidence="15 16" key="1">
    <citation type="submission" date="2016-12" db="EMBL/GenBank/DDBJ databases">
        <authorList>
            <person name="Song W.-J."/>
            <person name="Kurnit D.M."/>
        </authorList>
    </citation>
    <scope>NUCLEOTIDE SEQUENCE [LARGE SCALE GENOMIC DNA]</scope>
    <source>
        <strain evidence="15 16">DSM 12503</strain>
    </source>
</reference>
<feature type="domain" description="PTS EIIB type-1" evidence="13">
    <location>
        <begin position="4"/>
        <end position="86"/>
    </location>
</feature>
<dbReference type="PROSITE" id="PS51098">
    <property type="entry name" value="PTS_EIIB_TYPE_1"/>
    <property type="match status" value="1"/>
</dbReference>
<evidence type="ECO:0000256" key="6">
    <source>
        <dbReference type="ARBA" id="ARBA00022683"/>
    </source>
</evidence>
<dbReference type="SUPFAM" id="SSF55604">
    <property type="entry name" value="Glucose permease domain IIB"/>
    <property type="match status" value="1"/>
</dbReference>
<protein>
    <submittedName>
        <fullName evidence="15">PTS system, beta-glucosides-specific IIC component</fullName>
    </submittedName>
</protein>
<keyword evidence="4" id="KW-0762">Sugar transport</keyword>